<dbReference type="GO" id="GO:0004386">
    <property type="term" value="F:helicase activity"/>
    <property type="evidence" value="ECO:0007669"/>
    <property type="project" value="UniProtKB-KW"/>
</dbReference>
<comment type="caution">
    <text evidence="4">The sequence shown here is derived from an EMBL/GenBank/DDBJ whole genome shotgun (WGS) entry which is preliminary data.</text>
</comment>
<dbReference type="Proteomes" id="UP000023152">
    <property type="component" value="Unassembled WGS sequence"/>
</dbReference>
<keyword evidence="2" id="KW-0547">Nucleotide-binding</keyword>
<gene>
    <name evidence="4" type="ORF">RFI_24366</name>
</gene>
<evidence type="ECO:0000256" key="3">
    <source>
        <dbReference type="SAM" id="Phobius"/>
    </source>
</evidence>
<keyword evidence="1" id="KW-0378">Hydrolase</keyword>
<dbReference type="AlphaFoldDB" id="X6MH72"/>
<sequence>MGADPKGKLKRTIQNKLLLILCHIFCRHPVPVGYDPEANPYAASKTLHGSYLVLPPLHCQEDPVLQKAGEILQQHNKHTASMFSEYFRIFASTELSNKANEQNGQTHKHLPLSNISFEKNTSELPQSKLLAVVQQRANEYQARSPFAAASGLEDNFDSINGYAETIRTDMAVEPATIPICEWKDVRGRQANLNAYAYDFFQHESLFRIVELNNVRDALGWHMLKVFNTLLLQIQQAFEDVSNMATEQKVLAKDFDLKIKDLESKYIKVQQHAYSIYRGKKRGQHYRHKETGKVIREDELNELKEEMRIMAYGDDLVVAFGDLQKEFRRKWKIGIVLEEIKNINSGAAPTIDYELKNKTKECRRSIHFVFFLLLLFYFGSKIGWRVFAKTRENPFKTKGEHNKRMLCIF</sequence>
<evidence type="ECO:0000313" key="5">
    <source>
        <dbReference type="Proteomes" id="UP000023152"/>
    </source>
</evidence>
<proteinExistence type="predicted"/>
<keyword evidence="2" id="KW-0347">Helicase</keyword>
<evidence type="ECO:0000256" key="2">
    <source>
        <dbReference type="ARBA" id="ARBA00022806"/>
    </source>
</evidence>
<keyword evidence="2" id="KW-0067">ATP-binding</keyword>
<dbReference type="EMBL" id="ASPP01020900">
    <property type="protein sequence ID" value="ETO13006.1"/>
    <property type="molecule type" value="Genomic_DNA"/>
</dbReference>
<keyword evidence="3" id="KW-0472">Membrane</keyword>
<evidence type="ECO:0000313" key="4">
    <source>
        <dbReference type="EMBL" id="ETO13006.1"/>
    </source>
</evidence>
<dbReference type="GO" id="GO:0016787">
    <property type="term" value="F:hydrolase activity"/>
    <property type="evidence" value="ECO:0007669"/>
    <property type="project" value="UniProtKB-KW"/>
</dbReference>
<dbReference type="GO" id="GO:0005737">
    <property type="term" value="C:cytoplasm"/>
    <property type="evidence" value="ECO:0007669"/>
    <property type="project" value="TreeGrafter"/>
</dbReference>
<name>X6MH72_RETFI</name>
<accession>X6MH72</accession>
<keyword evidence="3" id="KW-1133">Transmembrane helix</keyword>
<dbReference type="OrthoDB" id="2320933at2759"/>
<feature type="transmembrane region" description="Helical" evidence="3">
    <location>
        <begin position="365"/>
        <end position="387"/>
    </location>
</feature>
<keyword evidence="5" id="KW-1185">Reference proteome</keyword>
<evidence type="ECO:0000256" key="1">
    <source>
        <dbReference type="ARBA" id="ARBA00022801"/>
    </source>
</evidence>
<dbReference type="PANTHER" id="PTHR44533">
    <property type="entry name" value="DEAD/H RNA HELICASE, PUTATIVE-RELATED"/>
    <property type="match status" value="1"/>
</dbReference>
<dbReference type="InterPro" id="IPR052431">
    <property type="entry name" value="SKI2_subfamily_helicases"/>
</dbReference>
<dbReference type="PANTHER" id="PTHR44533:SF4">
    <property type="entry name" value="DEAD_H RNA HELICASE, PUTATIVE-RELATED"/>
    <property type="match status" value="1"/>
</dbReference>
<protein>
    <submittedName>
        <fullName evidence="4">Uncharacterized protein</fullName>
    </submittedName>
</protein>
<keyword evidence="3" id="KW-0812">Transmembrane</keyword>
<reference evidence="4 5" key="1">
    <citation type="journal article" date="2013" name="Curr. Biol.">
        <title>The Genome of the Foraminiferan Reticulomyxa filosa.</title>
        <authorList>
            <person name="Glockner G."/>
            <person name="Hulsmann N."/>
            <person name="Schleicher M."/>
            <person name="Noegel A.A."/>
            <person name="Eichinger L."/>
            <person name="Gallinger C."/>
            <person name="Pawlowski J."/>
            <person name="Sierra R."/>
            <person name="Euteneuer U."/>
            <person name="Pillet L."/>
            <person name="Moustafa A."/>
            <person name="Platzer M."/>
            <person name="Groth M."/>
            <person name="Szafranski K."/>
            <person name="Schliwa M."/>
        </authorList>
    </citation>
    <scope>NUCLEOTIDE SEQUENCE [LARGE SCALE GENOMIC DNA]</scope>
</reference>
<organism evidence="4 5">
    <name type="scientific">Reticulomyxa filosa</name>
    <dbReference type="NCBI Taxonomy" id="46433"/>
    <lineage>
        <taxon>Eukaryota</taxon>
        <taxon>Sar</taxon>
        <taxon>Rhizaria</taxon>
        <taxon>Retaria</taxon>
        <taxon>Foraminifera</taxon>
        <taxon>Monothalamids</taxon>
        <taxon>Reticulomyxidae</taxon>
        <taxon>Reticulomyxa</taxon>
    </lineage>
</organism>